<reference evidence="1 2" key="1">
    <citation type="submission" date="2021-03" db="EMBL/GenBank/DDBJ databases">
        <title>Genomic Encyclopedia of Type Strains, Phase IV (KMG-IV): sequencing the most valuable type-strain genomes for metagenomic binning, comparative biology and taxonomic classification.</title>
        <authorList>
            <person name="Goeker M."/>
        </authorList>
    </citation>
    <scope>NUCLEOTIDE SEQUENCE [LARGE SCALE GENOMIC DNA]</scope>
    <source>
        <strain evidence="1 2">DSM 25790</strain>
    </source>
</reference>
<evidence type="ECO:0000313" key="2">
    <source>
        <dbReference type="Proteomes" id="UP001519294"/>
    </source>
</evidence>
<dbReference type="Pfam" id="PF11068">
    <property type="entry name" value="YlqD"/>
    <property type="match status" value="1"/>
</dbReference>
<name>A0ABS4S5I9_9BACI</name>
<dbReference type="RefSeq" id="WP_029269800.1">
    <property type="nucleotide sequence ID" value="NZ_JAGIKX010000001.1"/>
</dbReference>
<dbReference type="Proteomes" id="UP001519294">
    <property type="component" value="Unassembled WGS sequence"/>
</dbReference>
<gene>
    <name evidence="1" type="ORF">J2Z81_000106</name>
</gene>
<dbReference type="InterPro" id="IPR021297">
    <property type="entry name" value="YlqD"/>
</dbReference>
<evidence type="ECO:0008006" key="3">
    <source>
        <dbReference type="Google" id="ProtNLM"/>
    </source>
</evidence>
<proteinExistence type="predicted"/>
<sequence>MQIIKKVQIKQILTEKSKAELHTKFLKSKMRLEQECQQLLFEQKKLKNKTGIPNIEIDKRFQQEVANRKEKIKLVDFKIEQLDTLELGNEIIEGEVEALVEVKEGSHWDDIMGEQAIVIKDQTVIRIEK</sequence>
<accession>A0ABS4S5I9</accession>
<dbReference type="EMBL" id="JAGIKX010000001">
    <property type="protein sequence ID" value="MBP2256174.1"/>
    <property type="molecule type" value="Genomic_DNA"/>
</dbReference>
<keyword evidence="2" id="KW-1185">Reference proteome</keyword>
<comment type="caution">
    <text evidence="1">The sequence shown here is derived from an EMBL/GenBank/DDBJ whole genome shotgun (WGS) entry which is preliminary data.</text>
</comment>
<organism evidence="1 2">
    <name type="scientific">Virgibacillus alimentarius</name>
    <dbReference type="NCBI Taxonomy" id="698769"/>
    <lineage>
        <taxon>Bacteria</taxon>
        <taxon>Bacillati</taxon>
        <taxon>Bacillota</taxon>
        <taxon>Bacilli</taxon>
        <taxon>Bacillales</taxon>
        <taxon>Bacillaceae</taxon>
        <taxon>Virgibacillus</taxon>
    </lineage>
</organism>
<protein>
    <recommendedName>
        <fullName evidence="3">YlqD protein</fullName>
    </recommendedName>
</protein>
<dbReference type="Gene3D" id="6.10.140.1110">
    <property type="match status" value="1"/>
</dbReference>
<evidence type="ECO:0000313" key="1">
    <source>
        <dbReference type="EMBL" id="MBP2256174.1"/>
    </source>
</evidence>